<evidence type="ECO:0000313" key="8">
    <source>
        <dbReference type="EnsemblPlants" id="ORUFI08G06820.3"/>
    </source>
</evidence>
<reference evidence="8" key="2">
    <citation type="submission" date="2015-06" db="UniProtKB">
        <authorList>
            <consortium name="EnsemblPlants"/>
        </authorList>
    </citation>
    <scope>IDENTIFICATION</scope>
</reference>
<feature type="region of interest" description="Disordered" evidence="6">
    <location>
        <begin position="515"/>
        <end position="548"/>
    </location>
</feature>
<evidence type="ECO:0000256" key="3">
    <source>
        <dbReference type="ARBA" id="ARBA00023125"/>
    </source>
</evidence>
<comment type="subcellular location">
    <subcellularLocation>
        <location evidence="1">Nucleus</location>
    </subcellularLocation>
</comment>
<feature type="domain" description="MBD" evidence="7">
    <location>
        <begin position="185"/>
        <end position="257"/>
    </location>
</feature>
<feature type="compositionally biased region" description="Basic and acidic residues" evidence="6">
    <location>
        <begin position="100"/>
        <end position="114"/>
    </location>
</feature>
<feature type="compositionally biased region" description="Low complexity" evidence="6">
    <location>
        <begin position="517"/>
        <end position="530"/>
    </location>
</feature>
<keyword evidence="5" id="KW-0539">Nucleus</keyword>
<keyword evidence="4" id="KW-0804">Transcription</keyword>
<reference evidence="9" key="1">
    <citation type="submission" date="2013-06" db="EMBL/GenBank/DDBJ databases">
        <authorList>
            <person name="Zhao Q."/>
        </authorList>
    </citation>
    <scope>NUCLEOTIDE SEQUENCE</scope>
    <source>
        <strain evidence="9">cv. W1943</strain>
    </source>
</reference>
<sequence length="892" mass="99321">MNFSEGSSSKTRSGLVRGNTTVAASNGSYSATPSRFVRGNIIVGSKEGSCSRTRSGLVRESIQMDYSDSSCSRTRSGLVRRKPFMVQVKDEAAMNGLSDDCLKEDSPGKNEPNHKSNLVENSDKPVMKGPDGWWKEGMLTKNGSKYRSDPVQTKGEACINGLPGGQWKENSAEKNVSNHKNELVQRKDDLIVDGLPDGWWKEDRPRKNGSNLKTDPYYIDPVSGYEFRSLKDVHRFLKSGDIYKCIVRPRKRTIQDPYTIENQSHTATLLQHTRPGTADKAIQCELLTSEGLMLPWEEQLSPYRELNNPKKMPELEGMIASQKHAYKVDAPREKKSFPRKRKQPSAGGKPKKHKIVPAKMVAMPVRASPRLASLKITHDLNTEPEDEPIGVNLVNEVQSTKENPTDKSRLNQAGISTEMTSVQERADNQLLSSQADTGNHIRVMEGDTTDSSQLRQADTVNQILTDQENAVSQLQSSHTDYFVQIRPRQEYVTNYSQSQLSRAATVNQIETNQRNMSGQLQSSQADSLDQIQTEQESSASRLQSSQADSFNEIQTIQEYITEQSESQVSHANQIQIDLGNTVDLLPSSQADAIFQMETTQEYITNQSQSSQADIVDHMQVNQDNTANQFHLRQADTVNRIQTMQESTTDQPQLIQALTVNQIQDNTANQFQFRRADTVNKIQTMQDSTTDQPRFIQALTVNQIQANGENTANYLQPNYAENNIMQVGFSLTPEPEEAPATSFWRNVANQELPVSMQTDGKPVVSSALNVEYQNVPATAPAQPTRAPHPEAASYPSGLAVPSLFGNSWSDPCIEFAFKTLRGDIPVLDDTSAVEQYFPQHDLNKPPSPDYSASPSCFSSSFDNTTNFTQVDHASLPAPNPSDKLYNGGWFPPK</sequence>
<dbReference type="Gramene" id="ORUFI08G06820.3">
    <property type="protein sequence ID" value="ORUFI08G06820.3"/>
    <property type="gene ID" value="ORUFI08G06820"/>
</dbReference>
<feature type="region of interest" description="Disordered" evidence="6">
    <location>
        <begin position="869"/>
        <end position="892"/>
    </location>
</feature>
<name>A0A0E0QFM4_ORYRU</name>
<dbReference type="GO" id="GO:0005634">
    <property type="term" value="C:nucleus"/>
    <property type="evidence" value="ECO:0007669"/>
    <property type="project" value="UniProtKB-SubCell"/>
</dbReference>
<evidence type="ECO:0000256" key="2">
    <source>
        <dbReference type="ARBA" id="ARBA00023015"/>
    </source>
</evidence>
<dbReference type="PROSITE" id="PS50982">
    <property type="entry name" value="MBD"/>
    <property type="match status" value="1"/>
</dbReference>
<dbReference type="Proteomes" id="UP000008022">
    <property type="component" value="Unassembled WGS sequence"/>
</dbReference>
<keyword evidence="3" id="KW-0238">DNA-binding</keyword>
<dbReference type="InterPro" id="IPR001739">
    <property type="entry name" value="Methyl_CpG_DNA-bd"/>
</dbReference>
<organism evidence="8 9">
    <name type="scientific">Oryza rufipogon</name>
    <name type="common">Brownbeard rice</name>
    <name type="synonym">Asian wild rice</name>
    <dbReference type="NCBI Taxonomy" id="4529"/>
    <lineage>
        <taxon>Eukaryota</taxon>
        <taxon>Viridiplantae</taxon>
        <taxon>Streptophyta</taxon>
        <taxon>Embryophyta</taxon>
        <taxon>Tracheophyta</taxon>
        <taxon>Spermatophyta</taxon>
        <taxon>Magnoliopsida</taxon>
        <taxon>Liliopsida</taxon>
        <taxon>Poales</taxon>
        <taxon>Poaceae</taxon>
        <taxon>BOP clade</taxon>
        <taxon>Oryzoideae</taxon>
        <taxon>Oryzeae</taxon>
        <taxon>Oryzinae</taxon>
        <taxon>Oryza</taxon>
    </lineage>
</organism>
<dbReference type="AlphaFoldDB" id="A0A0E0QFM4"/>
<dbReference type="PANTHER" id="PTHR34067">
    <property type="entry name" value="OS04G0193200 PROTEIN"/>
    <property type="match status" value="1"/>
</dbReference>
<dbReference type="Pfam" id="PF01429">
    <property type="entry name" value="MBD"/>
    <property type="match status" value="1"/>
</dbReference>
<dbReference type="EnsemblPlants" id="ORUFI08G06820.3">
    <property type="protein sequence ID" value="ORUFI08G06820.3"/>
    <property type="gene ID" value="ORUFI08G06820"/>
</dbReference>
<dbReference type="PANTHER" id="PTHR34067:SF20">
    <property type="entry name" value="OS08G0206700 PROTEIN"/>
    <property type="match status" value="1"/>
</dbReference>
<accession>A0A0E0QFM4</accession>
<evidence type="ECO:0000256" key="5">
    <source>
        <dbReference type="ARBA" id="ARBA00023242"/>
    </source>
</evidence>
<dbReference type="InterPro" id="IPR038945">
    <property type="entry name" value="MBD13-like"/>
</dbReference>
<evidence type="ECO:0000256" key="1">
    <source>
        <dbReference type="ARBA" id="ARBA00004123"/>
    </source>
</evidence>
<dbReference type="InterPro" id="IPR016177">
    <property type="entry name" value="DNA-bd_dom_sf"/>
</dbReference>
<dbReference type="GO" id="GO:0003677">
    <property type="term" value="F:DNA binding"/>
    <property type="evidence" value="ECO:0007669"/>
    <property type="project" value="UniProtKB-KW"/>
</dbReference>
<dbReference type="HOGENOM" id="CLU_007687_0_0_1"/>
<feature type="region of interest" description="Disordered" evidence="6">
    <location>
        <begin position="97"/>
        <end position="134"/>
    </location>
</feature>
<dbReference type="Gene3D" id="3.30.890.10">
    <property type="entry name" value="Methyl-cpg-binding Protein 2, Chain A"/>
    <property type="match status" value="1"/>
</dbReference>
<dbReference type="SUPFAM" id="SSF54171">
    <property type="entry name" value="DNA-binding domain"/>
    <property type="match status" value="1"/>
</dbReference>
<evidence type="ECO:0000259" key="7">
    <source>
        <dbReference type="PROSITE" id="PS50982"/>
    </source>
</evidence>
<protein>
    <recommendedName>
        <fullName evidence="7">MBD domain-containing protein</fullName>
    </recommendedName>
</protein>
<evidence type="ECO:0000256" key="6">
    <source>
        <dbReference type="SAM" id="MobiDB-lite"/>
    </source>
</evidence>
<keyword evidence="2" id="KW-0805">Transcription regulation</keyword>
<evidence type="ECO:0000313" key="9">
    <source>
        <dbReference type="Proteomes" id="UP000008022"/>
    </source>
</evidence>
<feature type="compositionally biased region" description="Basic residues" evidence="6">
    <location>
        <begin position="337"/>
        <end position="353"/>
    </location>
</feature>
<keyword evidence="9" id="KW-1185">Reference proteome</keyword>
<feature type="compositionally biased region" description="Polar residues" evidence="6">
    <location>
        <begin position="531"/>
        <end position="548"/>
    </location>
</feature>
<proteinExistence type="predicted"/>
<evidence type="ECO:0000256" key="4">
    <source>
        <dbReference type="ARBA" id="ARBA00023163"/>
    </source>
</evidence>
<feature type="region of interest" description="Disordered" evidence="6">
    <location>
        <begin position="328"/>
        <end position="353"/>
    </location>
</feature>